<evidence type="ECO:0000313" key="5">
    <source>
        <dbReference type="Proteomes" id="UP001339429"/>
    </source>
</evidence>
<evidence type="ECO:0000313" key="3">
    <source>
        <dbReference type="EMBL" id="SKC32114.1"/>
    </source>
</evidence>
<dbReference type="EMBL" id="FUZI01000002">
    <property type="protein sequence ID" value="SKC32114.1"/>
    <property type="molecule type" value="Genomic_DNA"/>
</dbReference>
<reference evidence="3 4" key="1">
    <citation type="submission" date="2017-02" db="EMBL/GenBank/DDBJ databases">
        <authorList>
            <person name="Peterson S.W."/>
        </authorList>
    </citation>
    <scope>NUCLEOTIDE SEQUENCE [LARGE SCALE GENOMIC DNA]</scope>
    <source>
        <strain evidence="4">type strain: NCCB 100098</strain>
        <strain evidence="3">Type strain: NCCB 100098</strain>
    </source>
</reference>
<keyword evidence="5" id="KW-1185">Reference proteome</keyword>
<dbReference type="Proteomes" id="UP001339429">
    <property type="component" value="Unassembled WGS sequence"/>
</dbReference>
<protein>
    <submittedName>
        <fullName evidence="3">Uncharacterized protein</fullName>
    </submittedName>
</protein>
<evidence type="ECO:0000256" key="1">
    <source>
        <dbReference type="SAM" id="MobiDB-lite"/>
    </source>
</evidence>
<feature type="region of interest" description="Disordered" evidence="1">
    <location>
        <begin position="1"/>
        <end position="26"/>
    </location>
</feature>
<accession>A0A1T5HZ91</accession>
<reference evidence="2 5" key="2">
    <citation type="submission" date="2024-01" db="EMBL/GenBank/DDBJ databases">
        <title>Active colonisers of the gastrointestinal tract of Atlantic salmon farmed in a warm water region.</title>
        <authorList>
            <person name="Bowman J.P."/>
        </authorList>
    </citation>
    <scope>NUCLEOTIDE SEQUENCE [LARGE SCALE GENOMIC DNA]</scope>
    <source>
        <strain evidence="2 5">S4MW1</strain>
    </source>
</reference>
<evidence type="ECO:0000313" key="2">
    <source>
        <dbReference type="EMBL" id="MEC6897610.1"/>
    </source>
</evidence>
<feature type="compositionally biased region" description="Basic and acidic residues" evidence="1">
    <location>
        <begin position="1"/>
        <end position="11"/>
    </location>
</feature>
<name>A0A1T5HZ91_9GAMM</name>
<gene>
    <name evidence="3" type="ORF">CZ809_01628</name>
    <name evidence="2" type="ORF">VXS00_02955</name>
</gene>
<sequence length="49" mass="5797">MTKPTAKEANTKPKKKKPLAVNKRTMSVRERIENIKAQQAWDKEWENDE</sequence>
<dbReference type="Proteomes" id="UP000189966">
    <property type="component" value="Unassembled WGS sequence"/>
</dbReference>
<dbReference type="AlphaFoldDB" id="A0A1T5HZ91"/>
<dbReference type="RefSeq" id="WP_162841597.1">
    <property type="nucleotide sequence ID" value="NZ_CP175534.1"/>
</dbReference>
<dbReference type="EMBL" id="JAYXUD010000001">
    <property type="protein sequence ID" value="MEC6897610.1"/>
    <property type="molecule type" value="Genomic_DNA"/>
</dbReference>
<proteinExistence type="predicted"/>
<evidence type="ECO:0000313" key="4">
    <source>
        <dbReference type="Proteomes" id="UP000189966"/>
    </source>
</evidence>
<organism evidence="3 4">
    <name type="scientific">Photobacterium piscicola</name>
    <dbReference type="NCBI Taxonomy" id="1378299"/>
    <lineage>
        <taxon>Bacteria</taxon>
        <taxon>Pseudomonadati</taxon>
        <taxon>Pseudomonadota</taxon>
        <taxon>Gammaproteobacteria</taxon>
        <taxon>Vibrionales</taxon>
        <taxon>Vibrionaceae</taxon>
        <taxon>Photobacterium</taxon>
    </lineage>
</organism>